<dbReference type="EMBL" id="JAGPNK010000005">
    <property type="protein sequence ID" value="KAH7320783.1"/>
    <property type="molecule type" value="Genomic_DNA"/>
</dbReference>
<dbReference type="AlphaFoldDB" id="A0A8K0WTP2"/>
<gene>
    <name evidence="1" type="ORF">B0I35DRAFT_407825</name>
</gene>
<keyword evidence="2" id="KW-1185">Reference proteome</keyword>
<organism evidence="1 2">
    <name type="scientific">Stachybotrys elegans</name>
    <dbReference type="NCBI Taxonomy" id="80388"/>
    <lineage>
        <taxon>Eukaryota</taxon>
        <taxon>Fungi</taxon>
        <taxon>Dikarya</taxon>
        <taxon>Ascomycota</taxon>
        <taxon>Pezizomycotina</taxon>
        <taxon>Sordariomycetes</taxon>
        <taxon>Hypocreomycetidae</taxon>
        <taxon>Hypocreales</taxon>
        <taxon>Stachybotryaceae</taxon>
        <taxon>Stachybotrys</taxon>
    </lineage>
</organism>
<dbReference type="Proteomes" id="UP000813444">
    <property type="component" value="Unassembled WGS sequence"/>
</dbReference>
<proteinExistence type="predicted"/>
<accession>A0A8K0WTP2</accession>
<protein>
    <submittedName>
        <fullName evidence="1">Uncharacterized protein</fullName>
    </submittedName>
</protein>
<comment type="caution">
    <text evidence="1">The sequence shown here is derived from an EMBL/GenBank/DDBJ whole genome shotgun (WGS) entry which is preliminary data.</text>
</comment>
<sequence>MDPVTEGPMHVGCTQPKALLFPWVGDVVRGIVSTWIQPQGQWYDGYPLGTWIQLVVSRHYGGIDATRMHQRPVKALNWPKLLDGKPWKFARSSIAKPVTSWQGITATLDMPHLHPYGVSVQICVRVALNRGRLHVAVTGLRFYHYWYLYL</sequence>
<evidence type="ECO:0000313" key="1">
    <source>
        <dbReference type="EMBL" id="KAH7320783.1"/>
    </source>
</evidence>
<name>A0A8K0WTP2_9HYPO</name>
<evidence type="ECO:0000313" key="2">
    <source>
        <dbReference type="Proteomes" id="UP000813444"/>
    </source>
</evidence>
<reference evidence="1" key="1">
    <citation type="journal article" date="2021" name="Nat. Commun.">
        <title>Genetic determinants of endophytism in the Arabidopsis root mycobiome.</title>
        <authorList>
            <person name="Mesny F."/>
            <person name="Miyauchi S."/>
            <person name="Thiergart T."/>
            <person name="Pickel B."/>
            <person name="Atanasova L."/>
            <person name="Karlsson M."/>
            <person name="Huettel B."/>
            <person name="Barry K.W."/>
            <person name="Haridas S."/>
            <person name="Chen C."/>
            <person name="Bauer D."/>
            <person name="Andreopoulos W."/>
            <person name="Pangilinan J."/>
            <person name="LaButti K."/>
            <person name="Riley R."/>
            <person name="Lipzen A."/>
            <person name="Clum A."/>
            <person name="Drula E."/>
            <person name="Henrissat B."/>
            <person name="Kohler A."/>
            <person name="Grigoriev I.V."/>
            <person name="Martin F.M."/>
            <person name="Hacquard S."/>
        </authorList>
    </citation>
    <scope>NUCLEOTIDE SEQUENCE</scope>
    <source>
        <strain evidence="1">MPI-CAGE-CH-0235</strain>
    </source>
</reference>